<dbReference type="OrthoDB" id="9803723at2"/>
<evidence type="ECO:0000313" key="2">
    <source>
        <dbReference type="Proteomes" id="UP000317763"/>
    </source>
</evidence>
<dbReference type="AlphaFoldDB" id="A0A554X561"/>
<gene>
    <name evidence="1" type="ORF">Ttaiw_01721</name>
</gene>
<dbReference type="InterPro" id="IPR018841">
    <property type="entry name" value="DUF2442"/>
</dbReference>
<reference evidence="1 2" key="1">
    <citation type="submission" date="2019-07" db="EMBL/GenBank/DDBJ databases">
        <title>Tepidimonas taiwanensis I1-1 draft genome.</title>
        <authorList>
            <person name="Da Costa M.S."/>
            <person name="Froufe H.J.C."/>
            <person name="Egas C."/>
            <person name="Albuquerque L."/>
        </authorList>
    </citation>
    <scope>NUCLEOTIDE SEQUENCE [LARGE SCALE GENOMIC DNA]</scope>
    <source>
        <strain evidence="1 2">I1-1</strain>
    </source>
</reference>
<evidence type="ECO:0000313" key="1">
    <source>
        <dbReference type="EMBL" id="TSE30972.1"/>
    </source>
</evidence>
<sequence>MREQAAAETDLAIGLTPCPPPVVAVCAVRPGVLEVRFADGLSGEVEIQPSHLTGVFASLKDAAVFAQVRVEDGAVTWPNGVDLAPDAMYEALAREGRWVLA</sequence>
<accession>A0A554X561</accession>
<dbReference type="Pfam" id="PF10387">
    <property type="entry name" value="DUF2442"/>
    <property type="match status" value="1"/>
</dbReference>
<dbReference type="RefSeq" id="WP_082007677.1">
    <property type="nucleotide sequence ID" value="NZ_CP083911.1"/>
</dbReference>
<dbReference type="SUPFAM" id="SSF143880">
    <property type="entry name" value="NE0471 N-terminal domain-like"/>
    <property type="match status" value="1"/>
</dbReference>
<dbReference type="InterPro" id="IPR036782">
    <property type="entry name" value="NE0471-like_N"/>
</dbReference>
<dbReference type="Proteomes" id="UP000317763">
    <property type="component" value="Unassembled WGS sequence"/>
</dbReference>
<name>A0A554X561_9BURK</name>
<dbReference type="STRING" id="307486.GCA_000807215_00452"/>
<comment type="caution">
    <text evidence="1">The sequence shown here is derived from an EMBL/GenBank/DDBJ whole genome shotgun (WGS) entry which is preliminary data.</text>
</comment>
<keyword evidence="2" id="KW-1185">Reference proteome</keyword>
<proteinExistence type="predicted"/>
<protein>
    <recommendedName>
        <fullName evidence="3">DUF2442 domain-containing protein</fullName>
    </recommendedName>
</protein>
<dbReference type="Gene3D" id="3.30.2020.10">
    <property type="entry name" value="NE0471-like N-terminal domain"/>
    <property type="match status" value="1"/>
</dbReference>
<evidence type="ECO:0008006" key="3">
    <source>
        <dbReference type="Google" id="ProtNLM"/>
    </source>
</evidence>
<organism evidence="1 2">
    <name type="scientific">Tepidimonas taiwanensis</name>
    <dbReference type="NCBI Taxonomy" id="307486"/>
    <lineage>
        <taxon>Bacteria</taxon>
        <taxon>Pseudomonadati</taxon>
        <taxon>Pseudomonadota</taxon>
        <taxon>Betaproteobacteria</taxon>
        <taxon>Burkholderiales</taxon>
        <taxon>Tepidimonas</taxon>
    </lineage>
</organism>
<dbReference type="EMBL" id="VJOM01000018">
    <property type="protein sequence ID" value="TSE30972.1"/>
    <property type="molecule type" value="Genomic_DNA"/>
</dbReference>